<dbReference type="AlphaFoldDB" id="A0A2K6NCM6"/>
<evidence type="ECO:0000313" key="1">
    <source>
        <dbReference type="Ensembl" id="ENSRROP00000002027.1"/>
    </source>
</evidence>
<reference evidence="1" key="1">
    <citation type="submission" date="2025-08" db="UniProtKB">
        <authorList>
            <consortium name="Ensembl"/>
        </authorList>
    </citation>
    <scope>IDENTIFICATION</scope>
</reference>
<dbReference type="Ensembl" id="ENSRROT00000009157.1">
    <property type="protein sequence ID" value="ENSRROP00000002027.1"/>
    <property type="gene ID" value="ENSRROG00000008276.1"/>
</dbReference>
<keyword evidence="2" id="KW-1185">Reference proteome</keyword>
<proteinExistence type="predicted"/>
<reference evidence="1" key="2">
    <citation type="submission" date="2025-09" db="UniProtKB">
        <authorList>
            <consortium name="Ensembl"/>
        </authorList>
    </citation>
    <scope>IDENTIFICATION</scope>
</reference>
<dbReference type="Proteomes" id="UP000233200">
    <property type="component" value="Unplaced"/>
</dbReference>
<name>A0A2K6NCM6_RHIRO</name>
<protein>
    <submittedName>
        <fullName evidence="1">Uncharacterized protein</fullName>
    </submittedName>
</protein>
<accession>A0A2K6NCM6</accession>
<evidence type="ECO:0000313" key="2">
    <source>
        <dbReference type="Proteomes" id="UP000233200"/>
    </source>
</evidence>
<sequence>MLLSFGVVRKILKMVALELILIRQSERRMESEGESVVGTWIMVRWDLGKFVIRQLGRARYWRAMAARQALILEPGTRLPGVQIPDPSLSSCVALGGLHNCFLSFLICKMGITPVCTFEDCCEESMCF</sequence>
<organism evidence="1 2">
    <name type="scientific">Rhinopithecus roxellana</name>
    <name type="common">Golden snub-nosed monkey</name>
    <name type="synonym">Pygathrix roxellana</name>
    <dbReference type="NCBI Taxonomy" id="61622"/>
    <lineage>
        <taxon>Eukaryota</taxon>
        <taxon>Metazoa</taxon>
        <taxon>Chordata</taxon>
        <taxon>Craniata</taxon>
        <taxon>Vertebrata</taxon>
        <taxon>Euteleostomi</taxon>
        <taxon>Mammalia</taxon>
        <taxon>Eutheria</taxon>
        <taxon>Euarchontoglires</taxon>
        <taxon>Primates</taxon>
        <taxon>Haplorrhini</taxon>
        <taxon>Catarrhini</taxon>
        <taxon>Cercopithecidae</taxon>
        <taxon>Colobinae</taxon>
        <taxon>Rhinopithecus</taxon>
    </lineage>
</organism>